<keyword evidence="3" id="KW-1185">Reference proteome</keyword>
<evidence type="ECO:0000313" key="2">
    <source>
        <dbReference type="EMBL" id="MCE7002286.1"/>
    </source>
</evidence>
<sequence length="468" mass="52540">MSGSLFPVRLADTEFTGAEHDDVHAWLERCRERVFVDVRRIPLDELVGWHTDPDTGNLVHGSGKFFTIEGIDVTINPGPVPHWRQPIIDQPEVGILGILMREINGTPHLLMQAKVEPGNVNGIQLSPTVQATRSNYTRVHGGRQVPYLDYFLRPGRRRVVADVRQSEQGSAFRSKRNRNIVVKVTEEVPAMEGFRWMTLGQVHRLLAEDDLINMDARTVLACLPVADLDMSAMLGSAPDRFQTALTASLDPARGARHTMPELLSWITEARIRTEVGIRRVPLRDLPGWRRTAEKISHETGAFFDVIGVDVTAGGREVAHWTQPMVEPYSTGVVAFAVREFDGVLHVLMNTRVEAGLLDVAELAPTVQCTPGNYEHLPASARPPFLDEVLRLDPAQIRYSAVLSEEGGRFFHARNRYLIAEMDLEVSPDHPDYRWVAVHQLAELLRHSHYVNIQARSMIACLHSLMSPR</sequence>
<gene>
    <name evidence="2" type="ORF">LWC34_05500</name>
</gene>
<feature type="domain" description="dTDP-4-dehydro-6-deoxy-alpha-D-glucopyranose 2,3-dehydratase" evidence="1">
    <location>
        <begin position="261"/>
        <end position="461"/>
    </location>
</feature>
<name>A0ABS8Z2X7_9PSEU</name>
<dbReference type="Gene3D" id="3.90.79.40">
    <property type="entry name" value="EvaA sugar 2,3-dehydratase subunit"/>
    <property type="match status" value="2"/>
</dbReference>
<dbReference type="InterPro" id="IPR005212">
    <property type="entry name" value="EvaA-like"/>
</dbReference>
<dbReference type="EMBL" id="JAJVCN010000001">
    <property type="protein sequence ID" value="MCE7002286.1"/>
    <property type="molecule type" value="Genomic_DNA"/>
</dbReference>
<comment type="caution">
    <text evidence="2">The sequence shown here is derived from an EMBL/GenBank/DDBJ whole genome shotgun (WGS) entry which is preliminary data.</text>
</comment>
<dbReference type="Proteomes" id="UP001521150">
    <property type="component" value="Unassembled WGS sequence"/>
</dbReference>
<evidence type="ECO:0000259" key="1">
    <source>
        <dbReference type="Pfam" id="PF03559"/>
    </source>
</evidence>
<organism evidence="2 3">
    <name type="scientific">Kibdelosporangium philippinense</name>
    <dbReference type="NCBI Taxonomy" id="211113"/>
    <lineage>
        <taxon>Bacteria</taxon>
        <taxon>Bacillati</taxon>
        <taxon>Actinomycetota</taxon>
        <taxon>Actinomycetes</taxon>
        <taxon>Pseudonocardiales</taxon>
        <taxon>Pseudonocardiaceae</taxon>
        <taxon>Kibdelosporangium</taxon>
    </lineage>
</organism>
<evidence type="ECO:0000313" key="3">
    <source>
        <dbReference type="Proteomes" id="UP001521150"/>
    </source>
</evidence>
<dbReference type="Pfam" id="PF03559">
    <property type="entry name" value="Hexose_dehydrat"/>
    <property type="match status" value="2"/>
</dbReference>
<accession>A0ABS8Z2X7</accession>
<proteinExistence type="predicted"/>
<dbReference type="InterPro" id="IPR038153">
    <property type="entry name" value="EvaA-like_sf"/>
</dbReference>
<feature type="domain" description="dTDP-4-dehydro-6-deoxy-alpha-D-glucopyranose 2,3-dehydratase" evidence="1">
    <location>
        <begin position="21"/>
        <end position="223"/>
    </location>
</feature>
<reference evidence="2 3" key="1">
    <citation type="submission" date="2021-12" db="EMBL/GenBank/DDBJ databases">
        <title>Genome sequence of Kibdelosporangium philippinense ATCC 49844.</title>
        <authorList>
            <person name="Fedorov E.A."/>
            <person name="Omeragic M."/>
            <person name="Shalygina K.F."/>
            <person name="Maclea K.S."/>
        </authorList>
    </citation>
    <scope>NUCLEOTIDE SEQUENCE [LARGE SCALE GENOMIC DNA]</scope>
    <source>
        <strain evidence="2 3">ATCC 49844</strain>
    </source>
</reference>
<dbReference type="RefSeq" id="WP_233723311.1">
    <property type="nucleotide sequence ID" value="NZ_JAJVCN010000001.1"/>
</dbReference>
<protein>
    <submittedName>
        <fullName evidence="2">NDP-hexose 2,3-dehydratase family protein</fullName>
    </submittedName>
</protein>